<keyword evidence="4 6" id="KW-0670">Pyruvate</keyword>
<dbReference type="CDD" id="cd02000">
    <property type="entry name" value="TPP_E1_PDC_ADC_BCADC"/>
    <property type="match status" value="1"/>
</dbReference>
<keyword evidence="3 4" id="KW-0786">Thiamine pyrophosphate</keyword>
<evidence type="ECO:0000313" key="7">
    <source>
        <dbReference type="Proteomes" id="UP000254792"/>
    </source>
</evidence>
<evidence type="ECO:0000256" key="2">
    <source>
        <dbReference type="ARBA" id="ARBA00023002"/>
    </source>
</evidence>
<proteinExistence type="predicted"/>
<dbReference type="GO" id="GO:0004739">
    <property type="term" value="F:pyruvate dehydrogenase (acetyl-transferring) activity"/>
    <property type="evidence" value="ECO:0007669"/>
    <property type="project" value="UniProtKB-UniRule"/>
</dbReference>
<comment type="subunit">
    <text evidence="4">Heterodimer of an alpha and a beta chain.</text>
</comment>
<comment type="catalytic activity">
    <reaction evidence="4">
        <text>N(6)-[(R)-lipoyl]-L-lysyl-[protein] + pyruvate + H(+) = N(6)-[(R)-S(8)-acetyldihydrolipoyl]-L-lysyl-[protein] + CO2</text>
        <dbReference type="Rhea" id="RHEA:19189"/>
        <dbReference type="Rhea" id="RHEA-COMP:10474"/>
        <dbReference type="Rhea" id="RHEA-COMP:10478"/>
        <dbReference type="ChEBI" id="CHEBI:15361"/>
        <dbReference type="ChEBI" id="CHEBI:15378"/>
        <dbReference type="ChEBI" id="CHEBI:16526"/>
        <dbReference type="ChEBI" id="CHEBI:83099"/>
        <dbReference type="ChEBI" id="CHEBI:83111"/>
        <dbReference type="EC" id="1.2.4.1"/>
    </reaction>
</comment>
<comment type="cofactor">
    <cofactor evidence="1 4">
        <name>thiamine diphosphate</name>
        <dbReference type="ChEBI" id="CHEBI:58937"/>
    </cofactor>
</comment>
<gene>
    <name evidence="6" type="primary">pdhA</name>
    <name evidence="6" type="ORF">SALLE_v1c07590</name>
</gene>
<dbReference type="AlphaFoldDB" id="A0A345Z4A0"/>
<dbReference type="SUPFAM" id="SSF52518">
    <property type="entry name" value="Thiamin diphosphate-binding fold (THDP-binding)"/>
    <property type="match status" value="1"/>
</dbReference>
<dbReference type="Proteomes" id="UP000254792">
    <property type="component" value="Chromosome"/>
</dbReference>
<accession>A0A345Z4A0</accession>
<evidence type="ECO:0000259" key="5">
    <source>
        <dbReference type="Pfam" id="PF00676"/>
    </source>
</evidence>
<evidence type="ECO:0000313" key="6">
    <source>
        <dbReference type="EMBL" id="AXK51429.1"/>
    </source>
</evidence>
<dbReference type="InterPro" id="IPR001017">
    <property type="entry name" value="DH_E1"/>
</dbReference>
<sequence>MKSSNFCLTNFYTKDKTLRIKKGRNKTNNQKNKTSSSKAAVQNQELIASQNVIKAPVIKEPVIKEEIISQLIIEKPIITKPIIEEVIVEESIITDPIIEEVIIEEVIKEPIITKTILGEEDEKPIKKTNIKKETNLKKEQIMKFFEKYDSSKNQRVEILDLEGKIINESLRPKELTDEKVLEAYKIMNLSRNQDNYQNKMQRLGKMLSFLSSTGQEATEVGYAMQLNKGQDWFVGAYRNNAAWLTSGIPMRNIMLYWSGNELGNVTPEGVNVLPVNIPIATQYSHASGIAFAEKYKKTKNVVLTTTGDGGSSEGEFYEAMNFAKLHEVPCVFMVENNKWAISTPRVKATKALNFAIKGVAVGIRNVIVDGNDIFAVYAVVQEAIALAREGKGPSLIEFDTYRLGAHSSSDDPKVYRPEAEFQEALTRDPLIRTKKYLMSKNLWDEDKQAKLDNEQEEFIKAEFKWVVENNKVDLIDIFQYNYEKMPPLLEEQYQEAKEHFEKHGYERGGH</sequence>
<dbReference type="KEGG" id="salx:SALLE_v1c07590"/>
<dbReference type="InterPro" id="IPR029061">
    <property type="entry name" value="THDP-binding"/>
</dbReference>
<dbReference type="InterPro" id="IPR050771">
    <property type="entry name" value="Alpha-ketoacid_DH_E1_comp"/>
</dbReference>
<evidence type="ECO:0000256" key="1">
    <source>
        <dbReference type="ARBA" id="ARBA00001964"/>
    </source>
</evidence>
<dbReference type="EC" id="1.2.4.1" evidence="4"/>
<dbReference type="Pfam" id="PF00676">
    <property type="entry name" value="E1_dh"/>
    <property type="match status" value="1"/>
</dbReference>
<keyword evidence="7" id="KW-1185">Reference proteome</keyword>
<dbReference type="InterPro" id="IPR018247">
    <property type="entry name" value="EF_Hand_1_Ca_BS"/>
</dbReference>
<keyword evidence="2 4" id="KW-0560">Oxidoreductase</keyword>
<name>A0A345Z4A0_9MOLU</name>
<evidence type="ECO:0000256" key="3">
    <source>
        <dbReference type="ARBA" id="ARBA00023052"/>
    </source>
</evidence>
<comment type="function">
    <text evidence="4">The pyruvate dehydrogenase complex catalyzes the overall conversion of pyruvate to acetyl-CoA and CO(2). It contains multiple copies of three enzymatic components: pyruvate dehydrogenase (E1), dihydrolipoamide acetyltransferase (E2) and lipoamide dehydrogenase (E3).</text>
</comment>
<dbReference type="GO" id="GO:0009083">
    <property type="term" value="P:branched-chain amino acid catabolic process"/>
    <property type="evidence" value="ECO:0007669"/>
    <property type="project" value="TreeGrafter"/>
</dbReference>
<dbReference type="PROSITE" id="PS00018">
    <property type="entry name" value="EF_HAND_1"/>
    <property type="match status" value="1"/>
</dbReference>
<dbReference type="PANTHER" id="PTHR43380">
    <property type="entry name" value="2-OXOISOVALERATE DEHYDROGENASE SUBUNIT ALPHA, MITOCHONDRIAL"/>
    <property type="match status" value="1"/>
</dbReference>
<protein>
    <recommendedName>
        <fullName evidence="4">Pyruvate dehydrogenase E1 component subunit alpha</fullName>
        <ecNumber evidence="4">1.2.4.1</ecNumber>
    </recommendedName>
</protein>
<evidence type="ECO:0000256" key="4">
    <source>
        <dbReference type="RuleBase" id="RU366007"/>
    </source>
</evidence>
<reference evidence="6 7" key="1">
    <citation type="submission" date="2018-07" db="EMBL/GenBank/DDBJ databases">
        <title>Complete genome sequence of Spiroplasma alleghenense PLHS-1 (ATCC 51752).</title>
        <authorList>
            <person name="Chou L."/>
            <person name="Lee T.-Y."/>
            <person name="Tsai Y.-M."/>
            <person name="Kuo C.-H."/>
        </authorList>
    </citation>
    <scope>NUCLEOTIDE SEQUENCE [LARGE SCALE GENOMIC DNA]</scope>
    <source>
        <strain evidence="6 7">PLHS-1</strain>
    </source>
</reference>
<organism evidence="6 7">
    <name type="scientific">Spiroplasma alleghenense</name>
    <dbReference type="NCBI Taxonomy" id="216931"/>
    <lineage>
        <taxon>Bacteria</taxon>
        <taxon>Bacillati</taxon>
        <taxon>Mycoplasmatota</taxon>
        <taxon>Mollicutes</taxon>
        <taxon>Entomoplasmatales</taxon>
        <taxon>Spiroplasmataceae</taxon>
        <taxon>Spiroplasma</taxon>
    </lineage>
</organism>
<dbReference type="Gene3D" id="3.40.50.970">
    <property type="match status" value="1"/>
</dbReference>
<dbReference type="EMBL" id="CP031376">
    <property type="protein sequence ID" value="AXK51429.1"/>
    <property type="molecule type" value="Genomic_DNA"/>
</dbReference>
<feature type="domain" description="Dehydrogenase E1 component" evidence="5">
    <location>
        <begin position="184"/>
        <end position="469"/>
    </location>
</feature>
<dbReference type="NCBIfam" id="TIGR03181">
    <property type="entry name" value="PDH_E1_alph_x"/>
    <property type="match status" value="1"/>
</dbReference>
<dbReference type="InterPro" id="IPR017596">
    <property type="entry name" value="PdhA/BkdA"/>
</dbReference>
<dbReference type="PANTHER" id="PTHR43380:SF1">
    <property type="entry name" value="2-OXOISOVALERATE DEHYDROGENASE SUBUNIT ALPHA, MITOCHONDRIAL"/>
    <property type="match status" value="1"/>
</dbReference>